<keyword evidence="2" id="KW-0347">Helicase</keyword>
<accession>A0A5C5RFD2</accession>
<dbReference type="Pfam" id="PF19833">
    <property type="entry name" value="RecG_dom3_C"/>
    <property type="match status" value="1"/>
</dbReference>
<evidence type="ECO:0000256" key="1">
    <source>
        <dbReference type="ARBA" id="ARBA00022801"/>
    </source>
</evidence>
<dbReference type="EMBL" id="VIGX01000222">
    <property type="protein sequence ID" value="TWS21666.1"/>
    <property type="molecule type" value="Genomic_DNA"/>
</dbReference>
<dbReference type="Proteomes" id="UP000319375">
    <property type="component" value="Unassembled WGS sequence"/>
</dbReference>
<keyword evidence="2" id="KW-0547">Nucleotide-binding</keyword>
<reference evidence="4 5" key="1">
    <citation type="submission" date="2019-06" db="EMBL/GenBank/DDBJ databases">
        <title>Tsukamurella conjunctivitidis sp. nov., Tsukamurella assacharolytica sp. nov. and Tsukamurella sputae sp. nov. isolated from patients with conjunctivitis, bacteraemia (lymphoma) and respiratory infection (sputum) in Hong Kong.</title>
        <authorList>
            <person name="Teng J.L.L."/>
            <person name="Lee H.H."/>
            <person name="Fong J.Y.H."/>
            <person name="Fok K.M.N."/>
            <person name="Lau S.K.P."/>
            <person name="Woo P.C.Y."/>
        </authorList>
    </citation>
    <scope>NUCLEOTIDE SEQUENCE [LARGE SCALE GENOMIC DNA]</scope>
    <source>
        <strain evidence="4 5">HKU72</strain>
    </source>
</reference>
<name>A0A5C5RFD2_9ACTN</name>
<keyword evidence="2" id="KW-0067">ATP-binding</keyword>
<dbReference type="GO" id="GO:0003678">
    <property type="term" value="F:DNA helicase activity"/>
    <property type="evidence" value="ECO:0007669"/>
    <property type="project" value="TreeGrafter"/>
</dbReference>
<feature type="domain" description="ATP-dependent DNA helicase RecG" evidence="3">
    <location>
        <begin position="12"/>
        <end position="72"/>
    </location>
</feature>
<evidence type="ECO:0000313" key="4">
    <source>
        <dbReference type="EMBL" id="TWS21666.1"/>
    </source>
</evidence>
<protein>
    <recommendedName>
        <fullName evidence="3">ATP-dependent DNA helicase RecG domain-containing protein</fullName>
    </recommendedName>
</protein>
<keyword evidence="1" id="KW-0378">Hydrolase</keyword>
<evidence type="ECO:0000256" key="2">
    <source>
        <dbReference type="ARBA" id="ARBA00022806"/>
    </source>
</evidence>
<dbReference type="InterPro" id="IPR027417">
    <property type="entry name" value="P-loop_NTPase"/>
</dbReference>
<gene>
    <name evidence="4" type="ORF">FK530_25145</name>
</gene>
<sequence>MTRERLEIMQLTNDGFEIAEKDFELRGAGDIFGTRQTGEFQFKMADLFSHQHLIEKATSIADNVIKDESLSQKLIERWIGESNEFIWS</sequence>
<dbReference type="GO" id="GO:0006281">
    <property type="term" value="P:DNA repair"/>
    <property type="evidence" value="ECO:0007669"/>
    <property type="project" value="InterPro"/>
</dbReference>
<dbReference type="OrthoDB" id="9804325at2"/>
<evidence type="ECO:0000313" key="5">
    <source>
        <dbReference type="Proteomes" id="UP000319375"/>
    </source>
</evidence>
<organism evidence="4 5">
    <name type="scientific">Tsukamurella conjunctivitidis</name>
    <dbReference type="NCBI Taxonomy" id="2592068"/>
    <lineage>
        <taxon>Bacteria</taxon>
        <taxon>Bacillati</taxon>
        <taxon>Actinomycetota</taxon>
        <taxon>Actinomycetes</taxon>
        <taxon>Mycobacteriales</taxon>
        <taxon>Tsukamurellaceae</taxon>
        <taxon>Tsukamurella</taxon>
    </lineage>
</organism>
<keyword evidence="5" id="KW-1185">Reference proteome</keyword>
<comment type="caution">
    <text evidence="4">The sequence shown here is derived from an EMBL/GenBank/DDBJ whole genome shotgun (WGS) entry which is preliminary data.</text>
</comment>
<dbReference type="Gene3D" id="3.40.50.300">
    <property type="entry name" value="P-loop containing nucleotide triphosphate hydrolases"/>
    <property type="match status" value="1"/>
</dbReference>
<dbReference type="PANTHER" id="PTHR47964">
    <property type="entry name" value="ATP-DEPENDENT DNA HELICASE HOMOLOG RECG, CHLOROPLASTIC"/>
    <property type="match status" value="1"/>
</dbReference>
<dbReference type="PANTHER" id="PTHR47964:SF1">
    <property type="entry name" value="ATP-DEPENDENT DNA HELICASE HOMOLOG RECG, CHLOROPLASTIC"/>
    <property type="match status" value="1"/>
</dbReference>
<dbReference type="AlphaFoldDB" id="A0A5C5RFD2"/>
<proteinExistence type="predicted"/>
<dbReference type="InterPro" id="IPR045562">
    <property type="entry name" value="RecG_dom3_C"/>
</dbReference>
<evidence type="ECO:0000259" key="3">
    <source>
        <dbReference type="Pfam" id="PF19833"/>
    </source>
</evidence>
<dbReference type="GO" id="GO:0016787">
    <property type="term" value="F:hydrolase activity"/>
    <property type="evidence" value="ECO:0007669"/>
    <property type="project" value="UniProtKB-KW"/>
</dbReference>
<dbReference type="InterPro" id="IPR047112">
    <property type="entry name" value="RecG/Mfd"/>
</dbReference>